<accession>A0A8I6YNW7</accession>
<dbReference type="Proteomes" id="UP000011116">
    <property type="component" value="Chromosome 7H"/>
</dbReference>
<organism evidence="2 3">
    <name type="scientific">Hordeum vulgare subsp. vulgare</name>
    <name type="common">Domesticated barley</name>
    <dbReference type="NCBI Taxonomy" id="112509"/>
    <lineage>
        <taxon>Eukaryota</taxon>
        <taxon>Viridiplantae</taxon>
        <taxon>Streptophyta</taxon>
        <taxon>Embryophyta</taxon>
        <taxon>Tracheophyta</taxon>
        <taxon>Spermatophyta</taxon>
        <taxon>Magnoliopsida</taxon>
        <taxon>Liliopsida</taxon>
        <taxon>Poales</taxon>
        <taxon>Poaceae</taxon>
        <taxon>BOP clade</taxon>
        <taxon>Pooideae</taxon>
        <taxon>Triticodae</taxon>
        <taxon>Triticeae</taxon>
        <taxon>Hordeinae</taxon>
        <taxon>Hordeum</taxon>
    </lineage>
</organism>
<keyword evidence="3" id="KW-1185">Reference proteome</keyword>
<dbReference type="Pfam" id="PF05699">
    <property type="entry name" value="Dimer_Tnp_hAT"/>
    <property type="match status" value="1"/>
</dbReference>
<reference evidence="2" key="2">
    <citation type="submission" date="2020-10" db="EMBL/GenBank/DDBJ databases">
        <authorList>
            <person name="Scholz U."/>
            <person name="Mascher M."/>
            <person name="Fiebig A."/>
        </authorList>
    </citation>
    <scope>NUCLEOTIDE SEQUENCE [LARGE SCALE GENOMIC DNA]</scope>
    <source>
        <strain evidence="2">cv. Morex</strain>
    </source>
</reference>
<dbReference type="Gramene" id="HORVU.MOREX.r3.7HG0691550.1">
    <property type="protein sequence ID" value="HORVU.MOREX.r3.7HG0691550.1.CDS1"/>
    <property type="gene ID" value="HORVU.MOREX.r3.7HG0691550"/>
</dbReference>
<dbReference type="InterPro" id="IPR008906">
    <property type="entry name" value="HATC_C_dom"/>
</dbReference>
<sequence>MSTLEILQFVMAVDCYPNVCVAYQILLIVHVTLASAERSFSKLKLLKNYLRSTMLQHRLNGLAMCCIEKGILDNVDLDCSLNDFASRNARRNFF</sequence>
<dbReference type="PANTHER" id="PTHR45749:SF35">
    <property type="entry name" value="AC-LIKE TRANSPOSASE-RELATED"/>
    <property type="match status" value="1"/>
</dbReference>
<reference evidence="3" key="1">
    <citation type="journal article" date="2012" name="Nature">
        <title>A physical, genetic and functional sequence assembly of the barley genome.</title>
        <authorList>
            <consortium name="The International Barley Genome Sequencing Consortium"/>
            <person name="Mayer K.F."/>
            <person name="Waugh R."/>
            <person name="Brown J.W."/>
            <person name="Schulman A."/>
            <person name="Langridge P."/>
            <person name="Platzer M."/>
            <person name="Fincher G.B."/>
            <person name="Muehlbauer G.J."/>
            <person name="Sato K."/>
            <person name="Close T.J."/>
            <person name="Wise R.P."/>
            <person name="Stein N."/>
        </authorList>
    </citation>
    <scope>NUCLEOTIDE SEQUENCE [LARGE SCALE GENOMIC DNA]</scope>
    <source>
        <strain evidence="3">cv. Morex</strain>
    </source>
</reference>
<evidence type="ECO:0000313" key="3">
    <source>
        <dbReference type="Proteomes" id="UP000011116"/>
    </source>
</evidence>
<dbReference type="AlphaFoldDB" id="A0A8I6YNW7"/>
<protein>
    <recommendedName>
        <fullName evidence="1">HAT C-terminal dimerisation domain-containing protein</fullName>
    </recommendedName>
</protein>
<reference evidence="2" key="3">
    <citation type="submission" date="2022-01" db="UniProtKB">
        <authorList>
            <consortium name="EnsemblPlants"/>
        </authorList>
    </citation>
    <scope>IDENTIFICATION</scope>
    <source>
        <strain evidence="2">subsp. vulgare</strain>
    </source>
</reference>
<name>A0A8I6YNW7_HORVV</name>
<dbReference type="GO" id="GO:0046983">
    <property type="term" value="F:protein dimerization activity"/>
    <property type="evidence" value="ECO:0007669"/>
    <property type="project" value="InterPro"/>
</dbReference>
<dbReference type="EnsemblPlants" id="HORVU.MOREX.r3.7HG0691550.1">
    <property type="protein sequence ID" value="HORVU.MOREX.r3.7HG0691550.1.CDS1"/>
    <property type="gene ID" value="HORVU.MOREX.r3.7HG0691550"/>
</dbReference>
<evidence type="ECO:0000259" key="1">
    <source>
        <dbReference type="Pfam" id="PF05699"/>
    </source>
</evidence>
<dbReference type="PANTHER" id="PTHR45749">
    <property type="match status" value="1"/>
</dbReference>
<proteinExistence type="predicted"/>
<dbReference type="Gramene" id="HORVU.MOREX.r2.7HG0574150.1">
    <property type="protein sequence ID" value="HORVU.MOREX.r2.7HG0574150.1.CDS.1"/>
    <property type="gene ID" value="HORVU.MOREX.r2.7HG0574150"/>
</dbReference>
<feature type="domain" description="HAT C-terminal dimerisation" evidence="1">
    <location>
        <begin position="14"/>
        <end position="69"/>
    </location>
</feature>
<evidence type="ECO:0000313" key="2">
    <source>
        <dbReference type="EnsemblPlants" id="HORVU.MOREX.r3.7HG0691550.1.CDS1"/>
    </source>
</evidence>